<evidence type="ECO:0000313" key="1">
    <source>
        <dbReference type="EMBL" id="KAK3758499.1"/>
    </source>
</evidence>
<evidence type="ECO:0000313" key="2">
    <source>
        <dbReference type="Proteomes" id="UP001283361"/>
    </source>
</evidence>
<gene>
    <name evidence="1" type="ORF">RRG08_058769</name>
</gene>
<proteinExistence type="predicted"/>
<comment type="caution">
    <text evidence="1">The sequence shown here is derived from an EMBL/GenBank/DDBJ whole genome shotgun (WGS) entry which is preliminary data.</text>
</comment>
<reference evidence="1" key="1">
    <citation type="journal article" date="2023" name="G3 (Bethesda)">
        <title>A reference genome for the long-term kleptoplast-retaining sea slug Elysia crispata morphotype clarki.</title>
        <authorList>
            <person name="Eastman K.E."/>
            <person name="Pendleton A.L."/>
            <person name="Shaikh M.A."/>
            <person name="Suttiyut T."/>
            <person name="Ogas R."/>
            <person name="Tomko P."/>
            <person name="Gavelis G."/>
            <person name="Widhalm J.R."/>
            <person name="Wisecaver J.H."/>
        </authorList>
    </citation>
    <scope>NUCLEOTIDE SEQUENCE</scope>
    <source>
        <strain evidence="1">ECLA1</strain>
    </source>
</reference>
<accession>A0AAE0YWJ8</accession>
<sequence>MICLIRPVPQACLLNTETNSSTADDWEVHPGLKYESRLSLKSSPVTFPNPLCPTPSDRASYRSRHSQLHQRDASLCQLVEC</sequence>
<name>A0AAE0YWJ8_9GAST</name>
<dbReference type="AlphaFoldDB" id="A0AAE0YWJ8"/>
<protein>
    <submittedName>
        <fullName evidence="1">Uncharacterized protein</fullName>
    </submittedName>
</protein>
<keyword evidence="2" id="KW-1185">Reference proteome</keyword>
<organism evidence="1 2">
    <name type="scientific">Elysia crispata</name>
    <name type="common">lettuce slug</name>
    <dbReference type="NCBI Taxonomy" id="231223"/>
    <lineage>
        <taxon>Eukaryota</taxon>
        <taxon>Metazoa</taxon>
        <taxon>Spiralia</taxon>
        <taxon>Lophotrochozoa</taxon>
        <taxon>Mollusca</taxon>
        <taxon>Gastropoda</taxon>
        <taxon>Heterobranchia</taxon>
        <taxon>Euthyneura</taxon>
        <taxon>Panpulmonata</taxon>
        <taxon>Sacoglossa</taxon>
        <taxon>Placobranchoidea</taxon>
        <taxon>Plakobranchidae</taxon>
        <taxon>Elysia</taxon>
    </lineage>
</organism>
<dbReference type="Proteomes" id="UP001283361">
    <property type="component" value="Unassembled WGS sequence"/>
</dbReference>
<dbReference type="EMBL" id="JAWDGP010005269">
    <property type="protein sequence ID" value="KAK3758499.1"/>
    <property type="molecule type" value="Genomic_DNA"/>
</dbReference>